<evidence type="ECO:0000256" key="3">
    <source>
        <dbReference type="ARBA" id="ARBA00022729"/>
    </source>
</evidence>
<feature type="compositionally biased region" description="Low complexity" evidence="5">
    <location>
        <begin position="619"/>
        <end position="628"/>
    </location>
</feature>
<dbReference type="EMBL" id="JAODUP010000113">
    <property type="protein sequence ID" value="KAK2161624.1"/>
    <property type="molecule type" value="Genomic_DNA"/>
</dbReference>
<comment type="caution">
    <text evidence="7">The sequence shown here is derived from an EMBL/GenBank/DDBJ whole genome shotgun (WGS) entry which is preliminary data.</text>
</comment>
<evidence type="ECO:0000256" key="2">
    <source>
        <dbReference type="ARBA" id="ARBA00022525"/>
    </source>
</evidence>
<dbReference type="Gene3D" id="1.50.10.20">
    <property type="match status" value="1"/>
</dbReference>
<proteinExistence type="predicted"/>
<keyword evidence="6" id="KW-0812">Transmembrane</keyword>
<sequence>MDVGSSILHHVERQLNACLTCLVMRHGTQGYQVTIKNSLGVAGFSPDVIKMLSVRLRSHQKAILSGNSCKEIDSTLYDIKGNNFDFSQLPKWLLIIVTENDLDFQENISAICRWYRRVKAWGCDCLAIVTAVTTPPTKTPPPPLSARIQDLCRHNPELEEMRSRQRLKTFYIAHWDSIEVTEQVFMDVVSKWLSNDSACLESSTEAGEDEHMAYSNIIKIIVRDLNQTLPQIEIFLRLFIMCFLGLLSVFFTLGVIVFLSKDGGMEKDLRRAEEYLVSHLEARRTPKSDWGSSHTPAVLIALQITNHHWCLDNVDNRRSVDRLEIGILASLARLSPKRKISSIYTPQRLAADINALLATFQDPRDFYDHDLVAILKRYITDVIPYTAYTAHAYSGYVIALCNNGEYLNDGHAERIFKKQNQDGGFYLGVNEAAISLMALSCVNQTVENLRKTEKIVSYIRGQRQHDGSYGALYSTALVLQAYNVTGYSVDTPTRKEATLSWLLRSCYGNAALKDPDVASAVLLALSGHSLLDIDQITGINHKKRTSTTLPSGGQQGKFRYLAPEVTPEVIRDKSSGLKDDNIIIVQHVAVEDNERNNATAETDISERKDTSERKDMSERSGSSANSASYLDRNTSTNQEPNADGAGAVSDDGVAVSDRDAASPKHRWKKWKRKFVDIDEDAPYEVSRDENQTKLHKAHKRRHKMAITVNEAGLGYIFLNQCFV</sequence>
<evidence type="ECO:0000256" key="5">
    <source>
        <dbReference type="SAM" id="MobiDB-lite"/>
    </source>
</evidence>
<keyword evidence="2" id="KW-0964">Secreted</keyword>
<dbReference type="GO" id="GO:0005615">
    <property type="term" value="C:extracellular space"/>
    <property type="evidence" value="ECO:0007669"/>
    <property type="project" value="TreeGrafter"/>
</dbReference>
<feature type="region of interest" description="Disordered" evidence="5">
    <location>
        <begin position="594"/>
        <end position="662"/>
    </location>
</feature>
<dbReference type="GO" id="GO:0031419">
    <property type="term" value="F:cobalamin binding"/>
    <property type="evidence" value="ECO:0007669"/>
    <property type="project" value="InterPro"/>
</dbReference>
<dbReference type="InterPro" id="IPR051588">
    <property type="entry name" value="Cobalamin_Transport"/>
</dbReference>
<keyword evidence="3" id="KW-0732">Signal</keyword>
<keyword evidence="6" id="KW-1133">Transmembrane helix</keyword>
<evidence type="ECO:0000256" key="4">
    <source>
        <dbReference type="PIRSR" id="PIRSR602157-2"/>
    </source>
</evidence>
<dbReference type="GO" id="GO:0015889">
    <property type="term" value="P:cobalamin transport"/>
    <property type="evidence" value="ECO:0007669"/>
    <property type="project" value="InterPro"/>
</dbReference>
<gene>
    <name evidence="7" type="ORF">LSH36_113g05004</name>
</gene>
<keyword evidence="6" id="KW-0472">Membrane</keyword>
<reference evidence="7" key="1">
    <citation type="journal article" date="2023" name="Mol. Biol. Evol.">
        <title>Third-Generation Sequencing Reveals the Adaptive Role of the Epigenome in Three Deep-Sea Polychaetes.</title>
        <authorList>
            <person name="Perez M."/>
            <person name="Aroh O."/>
            <person name="Sun Y."/>
            <person name="Lan Y."/>
            <person name="Juniper S.K."/>
            <person name="Young C.R."/>
            <person name="Angers B."/>
            <person name="Qian P.Y."/>
        </authorList>
    </citation>
    <scope>NUCLEOTIDE SEQUENCE</scope>
    <source>
        <strain evidence="7">P08H-3</strain>
    </source>
</reference>
<organism evidence="7 8">
    <name type="scientific">Paralvinella palmiformis</name>
    <dbReference type="NCBI Taxonomy" id="53620"/>
    <lineage>
        <taxon>Eukaryota</taxon>
        <taxon>Metazoa</taxon>
        <taxon>Spiralia</taxon>
        <taxon>Lophotrochozoa</taxon>
        <taxon>Annelida</taxon>
        <taxon>Polychaeta</taxon>
        <taxon>Sedentaria</taxon>
        <taxon>Canalipalpata</taxon>
        <taxon>Terebellida</taxon>
        <taxon>Terebelliformia</taxon>
        <taxon>Alvinellidae</taxon>
        <taxon>Paralvinella</taxon>
    </lineage>
</organism>
<dbReference type="InterPro" id="IPR008930">
    <property type="entry name" value="Terpenoid_cyclase/PrenylTrfase"/>
</dbReference>
<dbReference type="SUPFAM" id="SSF48239">
    <property type="entry name" value="Terpenoid cyclases/Protein prenyltransferases"/>
    <property type="match status" value="1"/>
</dbReference>
<feature type="compositionally biased region" description="Polar residues" evidence="5">
    <location>
        <begin position="631"/>
        <end position="640"/>
    </location>
</feature>
<dbReference type="PANTHER" id="PTHR10559:SF18">
    <property type="entry name" value="TRANSCOBALAMIN II"/>
    <property type="match status" value="1"/>
</dbReference>
<dbReference type="AlphaFoldDB" id="A0AAD9JYY8"/>
<dbReference type="PANTHER" id="PTHR10559">
    <property type="entry name" value="TRANSCOBALAMIN-1/GASTRIC INTRINSIC FACTOR"/>
    <property type="match status" value="1"/>
</dbReference>
<evidence type="ECO:0000256" key="6">
    <source>
        <dbReference type="SAM" id="Phobius"/>
    </source>
</evidence>
<dbReference type="InterPro" id="IPR002157">
    <property type="entry name" value="Cbl-bd_prot"/>
</dbReference>
<feature type="compositionally biased region" description="Basic and acidic residues" evidence="5">
    <location>
        <begin position="604"/>
        <end position="618"/>
    </location>
</feature>
<evidence type="ECO:0008006" key="9">
    <source>
        <dbReference type="Google" id="ProtNLM"/>
    </source>
</evidence>
<keyword evidence="8" id="KW-1185">Reference proteome</keyword>
<protein>
    <recommendedName>
        <fullName evidence="9">Squalene cyclase C-terminal domain-containing protein</fullName>
    </recommendedName>
</protein>
<evidence type="ECO:0000313" key="7">
    <source>
        <dbReference type="EMBL" id="KAK2161624.1"/>
    </source>
</evidence>
<dbReference type="Proteomes" id="UP001208570">
    <property type="component" value="Unassembled WGS sequence"/>
</dbReference>
<dbReference type="Pfam" id="PF01122">
    <property type="entry name" value="Cobalamin_bind"/>
    <property type="match status" value="1"/>
</dbReference>
<evidence type="ECO:0000313" key="8">
    <source>
        <dbReference type="Proteomes" id="UP001208570"/>
    </source>
</evidence>
<feature type="transmembrane region" description="Helical" evidence="6">
    <location>
        <begin position="234"/>
        <end position="260"/>
    </location>
</feature>
<evidence type="ECO:0000256" key="1">
    <source>
        <dbReference type="ARBA" id="ARBA00004613"/>
    </source>
</evidence>
<feature type="disulfide bond" evidence="4">
    <location>
        <begin position="401"/>
        <end position="441"/>
    </location>
</feature>
<accession>A0AAD9JYY8</accession>
<keyword evidence="4" id="KW-1015">Disulfide bond</keyword>
<comment type="subcellular location">
    <subcellularLocation>
        <location evidence="1">Secreted</location>
    </subcellularLocation>
</comment>
<name>A0AAD9JYY8_9ANNE</name>